<dbReference type="EMBL" id="JEMT01026232">
    <property type="protein sequence ID" value="EXX59709.1"/>
    <property type="molecule type" value="Genomic_DNA"/>
</dbReference>
<gene>
    <name evidence="2" type="ORF">RirG_186640</name>
</gene>
<keyword evidence="3" id="KW-1185">Reference proteome</keyword>
<protein>
    <submittedName>
        <fullName evidence="2">Uncharacterized protein</fullName>
    </submittedName>
</protein>
<evidence type="ECO:0000313" key="3">
    <source>
        <dbReference type="Proteomes" id="UP000022910"/>
    </source>
</evidence>
<evidence type="ECO:0000256" key="1">
    <source>
        <dbReference type="SAM" id="MobiDB-lite"/>
    </source>
</evidence>
<name>A0A015JXA0_RHIIW</name>
<proteinExistence type="predicted"/>
<dbReference type="Proteomes" id="UP000022910">
    <property type="component" value="Unassembled WGS sequence"/>
</dbReference>
<sequence length="125" mass="13052">MTTPSAPSVINPDISSLPHPDTSSPSGDWLLSPNNTAGAPNKCSRTVSDDAMNVDITSPVTPVSNLISSVPSGLPINKVQVITSPDNTTTPVETVDASIHASSNTAKLLTFLIWPALLPLILQRL</sequence>
<dbReference type="HOGENOM" id="CLU_2074423_0_0_1"/>
<organism evidence="2 3">
    <name type="scientific">Rhizophagus irregularis (strain DAOM 197198w)</name>
    <name type="common">Glomus intraradices</name>
    <dbReference type="NCBI Taxonomy" id="1432141"/>
    <lineage>
        <taxon>Eukaryota</taxon>
        <taxon>Fungi</taxon>
        <taxon>Fungi incertae sedis</taxon>
        <taxon>Mucoromycota</taxon>
        <taxon>Glomeromycotina</taxon>
        <taxon>Glomeromycetes</taxon>
        <taxon>Glomerales</taxon>
        <taxon>Glomeraceae</taxon>
        <taxon>Rhizophagus</taxon>
    </lineage>
</organism>
<comment type="caution">
    <text evidence="2">The sequence shown here is derived from an EMBL/GenBank/DDBJ whole genome shotgun (WGS) entry which is preliminary data.</text>
</comment>
<feature type="region of interest" description="Disordered" evidence="1">
    <location>
        <begin position="1"/>
        <end position="41"/>
    </location>
</feature>
<reference evidence="2 3" key="1">
    <citation type="submission" date="2014-02" db="EMBL/GenBank/DDBJ databases">
        <title>Single nucleus genome sequencing reveals high similarity among nuclei of an endomycorrhizal fungus.</title>
        <authorList>
            <person name="Lin K."/>
            <person name="Geurts R."/>
            <person name="Zhang Z."/>
            <person name="Limpens E."/>
            <person name="Saunders D.G."/>
            <person name="Mu D."/>
            <person name="Pang E."/>
            <person name="Cao H."/>
            <person name="Cha H."/>
            <person name="Lin T."/>
            <person name="Zhou Q."/>
            <person name="Shang Y."/>
            <person name="Li Y."/>
            <person name="Ivanov S."/>
            <person name="Sharma T."/>
            <person name="Velzen R.V."/>
            <person name="Ruijter N.D."/>
            <person name="Aanen D.K."/>
            <person name="Win J."/>
            <person name="Kamoun S."/>
            <person name="Bisseling T."/>
            <person name="Huang S."/>
        </authorList>
    </citation>
    <scope>NUCLEOTIDE SEQUENCE [LARGE SCALE GENOMIC DNA]</scope>
    <source>
        <strain evidence="3">DAOM197198w</strain>
    </source>
</reference>
<accession>A0A015JXA0</accession>
<dbReference type="AlphaFoldDB" id="A0A015JXA0"/>
<feature type="compositionally biased region" description="Polar residues" evidence="1">
    <location>
        <begin position="21"/>
        <end position="41"/>
    </location>
</feature>
<evidence type="ECO:0000313" key="2">
    <source>
        <dbReference type="EMBL" id="EXX59709.1"/>
    </source>
</evidence>
<dbReference type="OrthoDB" id="10448227at2759"/>